<sequence>MSAWMRKRAVYLQCLQECPTAGCLELCTDVNFSSKPLFSGSKKHSLLPTPAHTHPLGSRLKCTFLICF</sequence>
<proteinExistence type="predicted"/>
<dbReference type="AlphaFoldDB" id="A6IJP5"/>
<name>A6IJP5_RAT</name>
<dbReference type="Proteomes" id="UP000234681">
    <property type="component" value="Chromosome 14"/>
</dbReference>
<gene>
    <name evidence="1" type="ORF">rCG_35769</name>
</gene>
<dbReference type="EMBL" id="CH473963">
    <property type="protein sequence ID" value="EDL99958.1"/>
    <property type="molecule type" value="Genomic_DNA"/>
</dbReference>
<reference evidence="2" key="1">
    <citation type="submission" date="2005-09" db="EMBL/GenBank/DDBJ databases">
        <authorList>
            <person name="Mural R.J."/>
            <person name="Li P.W."/>
            <person name="Adams M.D."/>
            <person name="Amanatides P.G."/>
            <person name="Baden-Tillson H."/>
            <person name="Barnstead M."/>
            <person name="Chin S.H."/>
            <person name="Dew I."/>
            <person name="Evans C.A."/>
            <person name="Ferriera S."/>
            <person name="Flanigan M."/>
            <person name="Fosler C."/>
            <person name="Glodek A."/>
            <person name="Gu Z."/>
            <person name="Holt R.A."/>
            <person name="Jennings D."/>
            <person name="Kraft C.L."/>
            <person name="Lu F."/>
            <person name="Nguyen T."/>
            <person name="Nusskern D.R."/>
            <person name="Pfannkoch C.M."/>
            <person name="Sitter C."/>
            <person name="Sutton G.G."/>
            <person name="Venter J.C."/>
            <person name="Wang Z."/>
            <person name="Woodage T."/>
            <person name="Zheng X.H."/>
            <person name="Zhong F."/>
        </authorList>
    </citation>
    <scope>NUCLEOTIDE SEQUENCE [LARGE SCALE GENOMIC DNA]</scope>
    <source>
        <strain>BN</strain>
        <strain evidence="2">Sprague-Dawley</strain>
    </source>
</reference>
<organism evidence="1 2">
    <name type="scientific">Rattus norvegicus</name>
    <name type="common">Rat</name>
    <dbReference type="NCBI Taxonomy" id="10116"/>
    <lineage>
        <taxon>Eukaryota</taxon>
        <taxon>Metazoa</taxon>
        <taxon>Chordata</taxon>
        <taxon>Craniata</taxon>
        <taxon>Vertebrata</taxon>
        <taxon>Euteleostomi</taxon>
        <taxon>Mammalia</taxon>
        <taxon>Eutheria</taxon>
        <taxon>Euarchontoglires</taxon>
        <taxon>Glires</taxon>
        <taxon>Rodentia</taxon>
        <taxon>Myomorpha</taxon>
        <taxon>Muroidea</taxon>
        <taxon>Muridae</taxon>
        <taxon>Murinae</taxon>
        <taxon>Rattus</taxon>
    </lineage>
</organism>
<evidence type="ECO:0000313" key="2">
    <source>
        <dbReference type="Proteomes" id="UP000234681"/>
    </source>
</evidence>
<evidence type="ECO:0000313" key="1">
    <source>
        <dbReference type="EMBL" id="EDL99958.1"/>
    </source>
</evidence>
<protein>
    <submittedName>
        <fullName evidence="1">RCG35769</fullName>
    </submittedName>
</protein>
<accession>A6IJP5</accession>